<dbReference type="KEGG" id="tho:SP60_02485"/>
<organism evidence="3 4">
    <name type="scientific">Candidatus Thioglobus autotrophicus</name>
    <dbReference type="NCBI Taxonomy" id="1705394"/>
    <lineage>
        <taxon>Bacteria</taxon>
        <taxon>Pseudomonadati</taxon>
        <taxon>Pseudomonadota</taxon>
        <taxon>Gammaproteobacteria</taxon>
        <taxon>Candidatus Pseudothioglobaceae</taxon>
        <taxon>Candidatus Thioglobus</taxon>
    </lineage>
</organism>
<dbReference type="Proteomes" id="UP000058020">
    <property type="component" value="Chromosome"/>
</dbReference>
<evidence type="ECO:0000256" key="2">
    <source>
        <dbReference type="ARBA" id="ARBA00022679"/>
    </source>
</evidence>
<dbReference type="GO" id="GO:0005829">
    <property type="term" value="C:cytosol"/>
    <property type="evidence" value="ECO:0007669"/>
    <property type="project" value="TreeGrafter"/>
</dbReference>
<dbReference type="GO" id="GO:0008713">
    <property type="term" value="F:ADP-heptose-lipopolysaccharide heptosyltransferase activity"/>
    <property type="evidence" value="ECO:0007669"/>
    <property type="project" value="TreeGrafter"/>
</dbReference>
<dbReference type="STRING" id="1705394.SP60_02485"/>
<proteinExistence type="predicted"/>
<evidence type="ECO:0000313" key="3">
    <source>
        <dbReference type="EMBL" id="ALE52200.1"/>
    </source>
</evidence>
<name>A0A0M4NIA5_9GAMM</name>
<dbReference type="Pfam" id="PF01075">
    <property type="entry name" value="Glyco_transf_9"/>
    <property type="match status" value="1"/>
</dbReference>
<dbReference type="InterPro" id="IPR002201">
    <property type="entry name" value="Glyco_trans_9"/>
</dbReference>
<dbReference type="GO" id="GO:0009244">
    <property type="term" value="P:lipopolysaccharide core region biosynthetic process"/>
    <property type="evidence" value="ECO:0007669"/>
    <property type="project" value="TreeGrafter"/>
</dbReference>
<dbReference type="PANTHER" id="PTHR30160:SF7">
    <property type="entry name" value="ADP-HEPTOSE--LPS HEPTOSYLTRANSFERASE 2"/>
    <property type="match status" value="1"/>
</dbReference>
<sequence length="306" mass="34981">MIQSLKNKYPEAKITLVGSFRGKKLIPYIDTIDVFFIIPKGNKYIQTLKVCLSLRKEGFDLAFSAKAAPQKLMNLALWLTGAKKRIAYTDNHWSSILINSPRLYKRNKNQHNALSILKIISPKFKEIPNNIYPRINAKQNSITNFKDKVNLILEPNCFNLFISISNNRKTSILTNDNLCQILNRLHKQHNNLHIIIFYIHDDIYQAQELKKLLNSTSEIVTNQGMGHFLCLLDMVDALFIGDGGLMHLAAALNKNQLVLFAKTPVEEWGPISNKAKLLMDNNDINNIPKDVINKELNLIMNRTINT</sequence>
<keyword evidence="2" id="KW-0808">Transferase</keyword>
<reference evidence="3 4" key="1">
    <citation type="journal article" date="2015" name="Genome Announc.">
        <title>Genome Sequence of 'Candidatus Thioglobus autotrophica' Strain EF1, a Chemoautotroph from the SUP05 Clade of Marine Gammaproteobacteria.</title>
        <authorList>
            <person name="Shah V."/>
            <person name="Morris R.M."/>
        </authorList>
    </citation>
    <scope>NUCLEOTIDE SEQUENCE [LARGE SCALE GENOMIC DNA]</scope>
    <source>
        <strain evidence="3 4">EF1</strain>
    </source>
</reference>
<dbReference type="SUPFAM" id="SSF53756">
    <property type="entry name" value="UDP-Glycosyltransferase/glycogen phosphorylase"/>
    <property type="match status" value="1"/>
</dbReference>
<protein>
    <submittedName>
        <fullName evidence="3">Uncharacterized protein</fullName>
    </submittedName>
</protein>
<keyword evidence="4" id="KW-1185">Reference proteome</keyword>
<dbReference type="InterPro" id="IPR051199">
    <property type="entry name" value="LPS_LOS_Heptosyltrfase"/>
</dbReference>
<dbReference type="EMBL" id="CP010552">
    <property type="protein sequence ID" value="ALE52200.1"/>
    <property type="molecule type" value="Genomic_DNA"/>
</dbReference>
<keyword evidence="1" id="KW-0328">Glycosyltransferase</keyword>
<dbReference type="PANTHER" id="PTHR30160">
    <property type="entry name" value="TETRAACYLDISACCHARIDE 4'-KINASE-RELATED"/>
    <property type="match status" value="1"/>
</dbReference>
<evidence type="ECO:0000256" key="1">
    <source>
        <dbReference type="ARBA" id="ARBA00022676"/>
    </source>
</evidence>
<accession>A0A0M4NIA5</accession>
<dbReference type="AlphaFoldDB" id="A0A0M4NIA5"/>
<gene>
    <name evidence="3" type="ORF">SP60_02485</name>
</gene>
<dbReference type="Gene3D" id="3.40.50.2000">
    <property type="entry name" value="Glycogen Phosphorylase B"/>
    <property type="match status" value="2"/>
</dbReference>
<evidence type="ECO:0000313" key="4">
    <source>
        <dbReference type="Proteomes" id="UP000058020"/>
    </source>
</evidence>